<dbReference type="Gene3D" id="3.40.50.150">
    <property type="entry name" value="Vaccinia Virus protein VP39"/>
    <property type="match status" value="1"/>
</dbReference>
<keyword evidence="2" id="KW-0489">Methyltransferase</keyword>
<evidence type="ECO:0000259" key="1">
    <source>
        <dbReference type="Pfam" id="PF08484"/>
    </source>
</evidence>
<dbReference type="SUPFAM" id="SSF53335">
    <property type="entry name" value="S-adenosyl-L-methionine-dependent methyltransferases"/>
    <property type="match status" value="1"/>
</dbReference>
<dbReference type="STRING" id="50960.LS81_06010"/>
<dbReference type="PANTHER" id="PTHR43861:SF6">
    <property type="entry name" value="METHYLTRANSFERASE TYPE 11"/>
    <property type="match status" value="1"/>
</dbReference>
<dbReference type="PANTHER" id="PTHR43861">
    <property type="entry name" value="TRANS-ACONITATE 2-METHYLTRANSFERASE-RELATED"/>
    <property type="match status" value="1"/>
</dbReference>
<dbReference type="Pfam" id="PF08484">
    <property type="entry name" value="Methyltransf_14"/>
    <property type="match status" value="1"/>
</dbReference>
<comment type="caution">
    <text evidence="2">The sequence shown here is derived from an EMBL/GenBank/DDBJ whole genome shotgun (WGS) entry which is preliminary data.</text>
</comment>
<dbReference type="Proteomes" id="UP000029861">
    <property type="component" value="Unassembled WGS sequence"/>
</dbReference>
<evidence type="ECO:0000313" key="3">
    <source>
        <dbReference type="Proteomes" id="UP000029861"/>
    </source>
</evidence>
<sequence length="392" mass="44495">MKCPICLNVSQFQPIFSHHDGFVSCGRLDSVATKKLDRSYACGKATIDLMQCCECGFIFNVSFDFVSMQKEYNQNGYVSRKIVSDSMNATIQDIKNAIISHCTAMGGGGVIEIAPGSGDLAMGLTKHCEFLYTIDPSLVSLEFAKTTNHLHIHDFFNPISIKKHIRHEIHCIIFRHLLEHIDTPREFLEDVVNLIAQDGVIYVEVPNVLEFFKNARFYEVFHDHCGYYQESVLIEILNEIGCKHIDTLMFYNTQHLGLFFKKQAQQNVKKNSPVLLAPGTYAIMQNAIQKFNNTISKYMHVALYGAGAHGNSLISFLTPENKQKIICCYDLDTRKHGKYLQKSEIVITQPSKKSYSNVECIVLTTPLYEKEIIQYLREDGFSGEILTSVDCR</sequence>
<dbReference type="GO" id="GO:0008168">
    <property type="term" value="F:methyltransferase activity"/>
    <property type="evidence" value="ECO:0007669"/>
    <property type="project" value="UniProtKB-KW"/>
</dbReference>
<organism evidence="2 3">
    <name type="scientific">Helicobacter trogontum</name>
    <dbReference type="NCBI Taxonomy" id="50960"/>
    <lineage>
        <taxon>Bacteria</taxon>
        <taxon>Pseudomonadati</taxon>
        <taxon>Campylobacterota</taxon>
        <taxon>Epsilonproteobacteria</taxon>
        <taxon>Campylobacterales</taxon>
        <taxon>Helicobacteraceae</taxon>
        <taxon>Helicobacter</taxon>
    </lineage>
</organism>
<dbReference type="Gene3D" id="3.40.50.720">
    <property type="entry name" value="NAD(P)-binding Rossmann-like Domain"/>
    <property type="match status" value="1"/>
</dbReference>
<proteinExistence type="predicted"/>
<protein>
    <submittedName>
        <fullName evidence="2">Class I SAM-dependent methyltransferase</fullName>
    </submittedName>
</protein>
<dbReference type="Pfam" id="PF13489">
    <property type="entry name" value="Methyltransf_23"/>
    <property type="match status" value="1"/>
</dbReference>
<dbReference type="GO" id="GO:0032259">
    <property type="term" value="P:methylation"/>
    <property type="evidence" value="ECO:0007669"/>
    <property type="project" value="UniProtKB-KW"/>
</dbReference>
<dbReference type="RefSeq" id="WP_104742178.1">
    <property type="nucleotide sequence ID" value="NZ_FZNF01000013.1"/>
</dbReference>
<dbReference type="AlphaFoldDB" id="A0A4U8TEC6"/>
<dbReference type="InterPro" id="IPR029063">
    <property type="entry name" value="SAM-dependent_MTases_sf"/>
</dbReference>
<feature type="domain" description="C-methyltransferase" evidence="1">
    <location>
        <begin position="294"/>
        <end position="377"/>
    </location>
</feature>
<accession>A0A4U8TEC6</accession>
<evidence type="ECO:0000313" key="2">
    <source>
        <dbReference type="EMBL" id="TLD98054.1"/>
    </source>
</evidence>
<name>A0A4U8TEC6_9HELI</name>
<dbReference type="EMBL" id="JRPK02000018">
    <property type="protein sequence ID" value="TLD98054.1"/>
    <property type="molecule type" value="Genomic_DNA"/>
</dbReference>
<dbReference type="InterPro" id="IPR013691">
    <property type="entry name" value="MeTrfase_14"/>
</dbReference>
<gene>
    <name evidence="2" type="ORF">LS80_006225</name>
</gene>
<keyword evidence="2" id="KW-0808">Transferase</keyword>
<reference evidence="2 3" key="1">
    <citation type="journal article" date="2014" name="Genome Announc.">
        <title>Draft genome sequences of eight enterohepatic helicobacter species isolated from both laboratory and wild rodents.</title>
        <authorList>
            <person name="Sheh A."/>
            <person name="Shen Z."/>
            <person name="Fox J.G."/>
        </authorList>
    </citation>
    <scope>NUCLEOTIDE SEQUENCE [LARGE SCALE GENOMIC DNA]</scope>
    <source>
        <strain evidence="2 3">ATCC 49310</strain>
    </source>
</reference>